<gene>
    <name evidence="3" type="ORF">COS81_04765</name>
</gene>
<dbReference type="Gene3D" id="2.60.40.10">
    <property type="entry name" value="Immunoglobulins"/>
    <property type="match status" value="1"/>
</dbReference>
<dbReference type="InterPro" id="IPR013783">
    <property type="entry name" value="Ig-like_fold"/>
</dbReference>
<dbReference type="Pfam" id="PF19077">
    <property type="entry name" value="Big_13"/>
    <property type="match status" value="1"/>
</dbReference>
<proteinExistence type="predicted"/>
<feature type="transmembrane region" description="Helical" evidence="1">
    <location>
        <begin position="150"/>
        <end position="171"/>
    </location>
</feature>
<evidence type="ECO:0000313" key="3">
    <source>
        <dbReference type="EMBL" id="PIU68210.1"/>
    </source>
</evidence>
<dbReference type="AlphaFoldDB" id="A0A2M7ALS0"/>
<keyword evidence="1" id="KW-0812">Transmembrane</keyword>
<keyword evidence="1" id="KW-0472">Membrane</keyword>
<evidence type="ECO:0000313" key="4">
    <source>
        <dbReference type="Proteomes" id="UP000229916"/>
    </source>
</evidence>
<accession>A0A2M7ALS0</accession>
<dbReference type="InterPro" id="IPR044016">
    <property type="entry name" value="Big_13"/>
</dbReference>
<keyword evidence="1" id="KW-1133">Transmembrane helix</keyword>
<protein>
    <recommendedName>
        <fullName evidence="2">Bacterial Ig-like domain-containing protein</fullName>
    </recommendedName>
</protein>
<comment type="caution">
    <text evidence="3">The sequence shown here is derived from an EMBL/GenBank/DDBJ whole genome shotgun (WGS) entry which is preliminary data.</text>
</comment>
<dbReference type="Proteomes" id="UP000229916">
    <property type="component" value="Unassembled WGS sequence"/>
</dbReference>
<evidence type="ECO:0000259" key="2">
    <source>
        <dbReference type="Pfam" id="PF19077"/>
    </source>
</evidence>
<organism evidence="3 4">
    <name type="scientific">candidate division WWE3 bacterium CG06_land_8_20_14_3_00_42_16</name>
    <dbReference type="NCBI Taxonomy" id="1975083"/>
    <lineage>
        <taxon>Bacteria</taxon>
        <taxon>Katanobacteria</taxon>
    </lineage>
</organism>
<evidence type="ECO:0000256" key="1">
    <source>
        <dbReference type="SAM" id="Phobius"/>
    </source>
</evidence>
<reference evidence="4" key="1">
    <citation type="submission" date="2017-09" db="EMBL/GenBank/DDBJ databases">
        <title>Depth-based differentiation of microbial function through sediment-hosted aquifers and enrichment of novel symbionts in the deep terrestrial subsurface.</title>
        <authorList>
            <person name="Probst A.J."/>
            <person name="Ladd B."/>
            <person name="Jarett J.K."/>
            <person name="Geller-Mcgrath D.E."/>
            <person name="Sieber C.M.K."/>
            <person name="Emerson J.B."/>
            <person name="Anantharaman K."/>
            <person name="Thomas B.C."/>
            <person name="Malmstrom R."/>
            <person name="Stieglmeier M."/>
            <person name="Klingl A."/>
            <person name="Woyke T."/>
            <person name="Ryan C.M."/>
            <person name="Banfield J.F."/>
        </authorList>
    </citation>
    <scope>NUCLEOTIDE SEQUENCE [LARGE SCALE GENOMIC DNA]</scope>
</reference>
<feature type="non-terminal residue" evidence="3">
    <location>
        <position position="1"/>
    </location>
</feature>
<feature type="domain" description="Bacterial Ig-like" evidence="2">
    <location>
        <begin position="62"/>
        <end position="133"/>
    </location>
</feature>
<sequence>KSWTLSTGDGTKTIYLKFKDLAGNISSIFHDSIILDTTVPITLLKLGNTDFNSDIASWEVTSTKPPFSGTTDPNATVTITLSPGTITGTTTADATGAWSWTPTTDISLGTYTVTVTSQDLAGNTKSLSFTLEVKGATAAATTLPDTGIPLALALLTILFFTLSGWGTKFILKLHTLLSNYKKSF</sequence>
<dbReference type="EMBL" id="PEWD01000092">
    <property type="protein sequence ID" value="PIU68210.1"/>
    <property type="molecule type" value="Genomic_DNA"/>
</dbReference>
<name>A0A2M7ALS0_UNCKA</name>